<keyword evidence="4" id="KW-1185">Reference proteome</keyword>
<sequence length="953" mass="102753">MAAFLVGFVALLQIVPVISESCLIISEVNADNPKLDTTEFVELYHTSGKAASLDGYTLVFYNGNGNVAYKVLNLSGHTTDARGFFLVGSAEVQPKPAIILPPNTVQNGPDAIVLYQGNTERYSEKMNITTVGLMDAIVYSTRQSMDAEFMADILTPGSPAFIEDDSVHKSDESMERCWLSSGSWTFQVGLPSPGQHNQCHSSNGTAVQISELRLGEGQTEGFVELSISKPADPLVLVLLDGRTATVTFSMDINAPKEGLLLITSKGSGLKGDLMFSSGNLSILKPQGASSGALAVYAGRTTDFTIGSAVSPLEPLDSFVYAGPDATPSANLTETLIPGRDAFQLSSSVELGGITLSRCGTASWSRDPGVFIKTVQTPGKANHCLWPESCPKKSVIPEGTAAPPPWDPASQQDFLLNEVNADIPGAEEDAEFIEIWHPTGRRMSLDGIWLLLFNGHNSKPYREISLTGYFTDTRGYFLVGSDGLVPKPSIQLPPNTIQNGPDAVALYRSTRGPPSTLSPGIPAEGLLDAVVYRRPGSDKEARDLSDALTPGQLPLLEDPTFHVEDESLSRCNSRRPFDLLSFVVTSPTPLQKNVCPDPPVGVVINEISSTEWSNHSQQQNFVELHAPPMTKLQGLVLVVFEEGHGGETLAVPLTGSADQDGYYLIGNGTNADQAWPLRRNGAAVPGCGAVALCYGSLRYSRVCQPETNSSIIDAVAFTKDQKLLSILAASSGWQVMPTLRSAEGPLSLSRCSCCEARTPLVWTTSIQTPHLSNLCPSSNFSSSVALCLGPPGSDGEQHSLNCSGWRTDNSSRREVEVAMYLENWCHCGISALHLREVNISCVEGWLSVQGSIRALSARQRELIQQASREYRSQALGEGCSNHTVHKSVGESKSSHGITSCLHKQGGCRKGKLQKSSCFLSADSIEHFLDNLWRIPSRKYELGSKKIFVHNFIFI</sequence>
<feature type="chain" id="PRO_5017444464" evidence="1">
    <location>
        <begin position="20"/>
        <end position="953"/>
    </location>
</feature>
<dbReference type="PANTHER" id="PTHR37397:SF1">
    <property type="entry name" value="LTD DOMAIN-CONTAINING PROTEIN"/>
    <property type="match status" value="1"/>
</dbReference>
<feature type="signal peptide" evidence="1">
    <location>
        <begin position="1"/>
        <end position="19"/>
    </location>
</feature>
<reference evidence="3" key="1">
    <citation type="submission" date="2025-08" db="UniProtKB">
        <authorList>
            <consortium name="Ensembl"/>
        </authorList>
    </citation>
    <scope>IDENTIFICATION</scope>
</reference>
<dbReference type="Ensembl" id="ENSPKIT00000003084.1">
    <property type="protein sequence ID" value="ENSPKIP00000022420.1"/>
    <property type="gene ID" value="ENSPKIG00000006421.1"/>
</dbReference>
<dbReference type="AlphaFoldDB" id="A0A3B3RX00"/>
<protein>
    <submittedName>
        <fullName evidence="3">Si:ch211-183d21.1</fullName>
    </submittedName>
</protein>
<evidence type="ECO:0000313" key="3">
    <source>
        <dbReference type="Ensembl" id="ENSPKIP00000022420.1"/>
    </source>
</evidence>
<organism evidence="3 4">
    <name type="scientific">Paramormyrops kingsleyae</name>
    <dbReference type="NCBI Taxonomy" id="1676925"/>
    <lineage>
        <taxon>Eukaryota</taxon>
        <taxon>Metazoa</taxon>
        <taxon>Chordata</taxon>
        <taxon>Craniata</taxon>
        <taxon>Vertebrata</taxon>
        <taxon>Euteleostomi</taxon>
        <taxon>Actinopterygii</taxon>
        <taxon>Neopterygii</taxon>
        <taxon>Teleostei</taxon>
        <taxon>Osteoglossocephala</taxon>
        <taxon>Osteoglossomorpha</taxon>
        <taxon>Osteoglossiformes</taxon>
        <taxon>Mormyridae</taxon>
        <taxon>Paramormyrops</taxon>
    </lineage>
</organism>
<feature type="domain" description="LTD" evidence="2">
    <location>
        <begin position="16"/>
        <end position="130"/>
    </location>
</feature>
<dbReference type="PROSITE" id="PS51841">
    <property type="entry name" value="LTD"/>
    <property type="match status" value="1"/>
</dbReference>
<evidence type="ECO:0000256" key="1">
    <source>
        <dbReference type="SAM" id="SignalP"/>
    </source>
</evidence>
<dbReference type="InterPro" id="IPR001322">
    <property type="entry name" value="Lamin_tail_dom"/>
</dbReference>
<reference evidence="3" key="2">
    <citation type="submission" date="2025-09" db="UniProtKB">
        <authorList>
            <consortium name="Ensembl"/>
        </authorList>
    </citation>
    <scope>IDENTIFICATION</scope>
</reference>
<dbReference type="Proteomes" id="UP000261540">
    <property type="component" value="Unplaced"/>
</dbReference>
<accession>A0A3B3RX00</accession>
<dbReference type="GeneTree" id="ENSGT00530000066748"/>
<name>A0A3B3RX00_9TELE</name>
<keyword evidence="1" id="KW-0732">Signal</keyword>
<proteinExistence type="predicted"/>
<evidence type="ECO:0000313" key="4">
    <source>
        <dbReference type="Proteomes" id="UP000261540"/>
    </source>
</evidence>
<dbReference type="PANTHER" id="PTHR37397">
    <property type="entry name" value="SI:CH211-183D21.1"/>
    <property type="match status" value="1"/>
</dbReference>
<evidence type="ECO:0000259" key="2">
    <source>
        <dbReference type="PROSITE" id="PS51841"/>
    </source>
</evidence>